<feature type="region of interest" description="Disordered" evidence="1">
    <location>
        <begin position="270"/>
        <end position="376"/>
    </location>
</feature>
<feature type="region of interest" description="Disordered" evidence="1">
    <location>
        <begin position="216"/>
        <end position="238"/>
    </location>
</feature>
<feature type="compositionally biased region" description="Acidic residues" evidence="1">
    <location>
        <begin position="299"/>
        <end position="313"/>
    </location>
</feature>
<gene>
    <name evidence="2" type="ORF">CYMTET_48812</name>
</gene>
<organism evidence="2 3">
    <name type="scientific">Cymbomonas tetramitiformis</name>
    <dbReference type="NCBI Taxonomy" id="36881"/>
    <lineage>
        <taxon>Eukaryota</taxon>
        <taxon>Viridiplantae</taxon>
        <taxon>Chlorophyta</taxon>
        <taxon>Pyramimonadophyceae</taxon>
        <taxon>Pyramimonadales</taxon>
        <taxon>Pyramimonadaceae</taxon>
        <taxon>Cymbomonas</taxon>
    </lineage>
</organism>
<reference evidence="2 3" key="1">
    <citation type="journal article" date="2015" name="Genome Biol. Evol.">
        <title>Comparative Genomics of a Bacterivorous Green Alga Reveals Evolutionary Causalities and Consequences of Phago-Mixotrophic Mode of Nutrition.</title>
        <authorList>
            <person name="Burns J.A."/>
            <person name="Paasch A."/>
            <person name="Narechania A."/>
            <person name="Kim E."/>
        </authorList>
    </citation>
    <scope>NUCLEOTIDE SEQUENCE [LARGE SCALE GENOMIC DNA]</scope>
    <source>
        <strain evidence="2 3">PLY_AMNH</strain>
    </source>
</reference>
<sequence>MYAPRVDSSLAQQSPRRPKKKHHCYVPNKHTSLLNRHNLVKIVPIYDSWVYIDVITAFFPDKARMERTQALWDGGRDQHLGDTHQISPRQLWFKPGLQRWHVIMMAGSMEVYLRAQYILDRDTTLPRGIEHVVSVKKMICKLHVIRQIAEHMDMLLKLEPVMVRTSLEDLQSRASGLGETTRALIRAVEDFGSLLFLDGGWGADAWPDYSDFGSDYGDDHSDQDGYDSGDSFDHGGVSADRGDSRFIPALDSSDYGHDIADRDEHGSLPGLIYLSGSGDDGGHVDDDSDDSIPNLESASDSDSDDDDDDDDFDGSMPDLESASDSDSDGMSDFGGSIPDLGSGSASGDDDDYYDDHHGDDFGDFIPDLDSGSDSCDDVDQLPSDAWACGMYCTYGDHRV</sequence>
<keyword evidence="3" id="KW-1185">Reference proteome</keyword>
<proteinExistence type="predicted"/>
<feature type="region of interest" description="Disordered" evidence="1">
    <location>
        <begin position="1"/>
        <end position="23"/>
    </location>
</feature>
<evidence type="ECO:0000256" key="1">
    <source>
        <dbReference type="SAM" id="MobiDB-lite"/>
    </source>
</evidence>
<dbReference type="Proteomes" id="UP001190700">
    <property type="component" value="Unassembled WGS sequence"/>
</dbReference>
<protein>
    <submittedName>
        <fullName evidence="2">Uncharacterized protein</fullName>
    </submittedName>
</protein>
<evidence type="ECO:0000313" key="2">
    <source>
        <dbReference type="EMBL" id="KAK3241425.1"/>
    </source>
</evidence>
<comment type="caution">
    <text evidence="2">The sequence shown here is derived from an EMBL/GenBank/DDBJ whole genome shotgun (WGS) entry which is preliminary data.</text>
</comment>
<dbReference type="AlphaFoldDB" id="A0AAE0BSS1"/>
<name>A0AAE0BSS1_9CHLO</name>
<dbReference type="EMBL" id="LGRX02033394">
    <property type="protein sequence ID" value="KAK3241425.1"/>
    <property type="molecule type" value="Genomic_DNA"/>
</dbReference>
<evidence type="ECO:0000313" key="3">
    <source>
        <dbReference type="Proteomes" id="UP001190700"/>
    </source>
</evidence>
<accession>A0AAE0BSS1</accession>